<feature type="compositionally biased region" description="Polar residues" evidence="1">
    <location>
        <begin position="197"/>
        <end position="212"/>
    </location>
</feature>
<feature type="region of interest" description="Disordered" evidence="1">
    <location>
        <begin position="197"/>
        <end position="234"/>
    </location>
</feature>
<gene>
    <name evidence="2" type="ORF">NPIL_643401</name>
</gene>
<organism evidence="2 3">
    <name type="scientific">Nephila pilipes</name>
    <name type="common">Giant wood spider</name>
    <name type="synonym">Nephila maculata</name>
    <dbReference type="NCBI Taxonomy" id="299642"/>
    <lineage>
        <taxon>Eukaryota</taxon>
        <taxon>Metazoa</taxon>
        <taxon>Ecdysozoa</taxon>
        <taxon>Arthropoda</taxon>
        <taxon>Chelicerata</taxon>
        <taxon>Arachnida</taxon>
        <taxon>Araneae</taxon>
        <taxon>Araneomorphae</taxon>
        <taxon>Entelegynae</taxon>
        <taxon>Araneoidea</taxon>
        <taxon>Nephilidae</taxon>
        <taxon>Nephila</taxon>
    </lineage>
</organism>
<evidence type="ECO:0000313" key="3">
    <source>
        <dbReference type="Proteomes" id="UP000887013"/>
    </source>
</evidence>
<keyword evidence="3" id="KW-1185">Reference proteome</keyword>
<reference evidence="2" key="1">
    <citation type="submission" date="2020-08" db="EMBL/GenBank/DDBJ databases">
        <title>Multicomponent nature underlies the extraordinary mechanical properties of spider dragline silk.</title>
        <authorList>
            <person name="Kono N."/>
            <person name="Nakamura H."/>
            <person name="Mori M."/>
            <person name="Yoshida Y."/>
            <person name="Ohtoshi R."/>
            <person name="Malay A.D."/>
            <person name="Moran D.A.P."/>
            <person name="Tomita M."/>
            <person name="Numata K."/>
            <person name="Arakawa K."/>
        </authorList>
    </citation>
    <scope>NUCLEOTIDE SEQUENCE</scope>
</reference>
<name>A0A8X6I4S1_NEPPI</name>
<comment type="caution">
    <text evidence="2">The sequence shown here is derived from an EMBL/GenBank/DDBJ whole genome shotgun (WGS) entry which is preliminary data.</text>
</comment>
<dbReference type="AlphaFoldDB" id="A0A8X6I4S1"/>
<accession>A0A8X6I4S1</accession>
<evidence type="ECO:0000313" key="2">
    <source>
        <dbReference type="EMBL" id="GFS30777.1"/>
    </source>
</evidence>
<evidence type="ECO:0000256" key="1">
    <source>
        <dbReference type="SAM" id="MobiDB-lite"/>
    </source>
</evidence>
<dbReference type="Proteomes" id="UP000887013">
    <property type="component" value="Unassembled WGS sequence"/>
</dbReference>
<sequence>MCLFWLRSSLPPSATEVLIRQRQCHSYRVSRHCSKPRHLPCKAPGDAPQVECLPRLCSAQASSPCLRRHMPPSPAPAASYHKDLRSLLLHASLQAVAVAKAPNCDKLFCREAQPTPPPEITLLEQWRTNIDDEPSKSKKIHIPDQPSWTAACLKSAAPSLVDSYTPHVGDCPPVLPAMPSSPVSPAHASCTLFLNSSLSPRASHPPNQTTPPCSLVAQPLGYQPKGSRGRARQP</sequence>
<proteinExistence type="predicted"/>
<protein>
    <submittedName>
        <fullName evidence="2">Uncharacterized protein</fullName>
    </submittedName>
</protein>
<dbReference type="EMBL" id="BMAW01041799">
    <property type="protein sequence ID" value="GFS30777.1"/>
    <property type="molecule type" value="Genomic_DNA"/>
</dbReference>